<evidence type="ECO:0000313" key="3">
    <source>
        <dbReference type="EMBL" id="CAG7646408.1"/>
    </source>
</evidence>
<keyword evidence="1" id="KW-0812">Transmembrane</keyword>
<gene>
    <name evidence="3" type="ORF">AFUS01_LOCUS582</name>
</gene>
<evidence type="ECO:0000256" key="1">
    <source>
        <dbReference type="SAM" id="Phobius"/>
    </source>
</evidence>
<dbReference type="AlphaFoldDB" id="A0A8J2J0P8"/>
<sequence>MIVIIILVSLLSLPGAFGWNFLQNIVEKHFGSFYQESVDLVHLTGPISVAFNYYDVPNVYKNFPRTILPAENYTCPKAWPMKFHQGKFLVLADVKFFPETLQAARNSFIMSFASPLNTIYIFILPSSLIDSSQETLDFQLFFRKHGSGALVTVKDMRKIKMYRKSADKLFPTIVAMGISNQYQELNQPLDYILKCLVSSGISNLWEGYQVDRALAVGQTNALKWLSTKPYYNGEGEHVDDSWMFSLLLMQVLLLGSIVGIAGFTIELIIAGKYKLIRRKTRVEIITDQNSKWVKARLYISWEQF</sequence>
<keyword evidence="1" id="KW-1133">Transmembrane helix</keyword>
<comment type="caution">
    <text evidence="3">The sequence shown here is derived from an EMBL/GenBank/DDBJ whole genome shotgun (WGS) entry which is preliminary data.</text>
</comment>
<dbReference type="Proteomes" id="UP000708208">
    <property type="component" value="Unassembled WGS sequence"/>
</dbReference>
<keyword evidence="4" id="KW-1185">Reference proteome</keyword>
<evidence type="ECO:0000256" key="2">
    <source>
        <dbReference type="SAM" id="SignalP"/>
    </source>
</evidence>
<feature type="signal peptide" evidence="2">
    <location>
        <begin position="1"/>
        <end position="18"/>
    </location>
</feature>
<proteinExistence type="predicted"/>
<organism evidence="3 4">
    <name type="scientific">Allacma fusca</name>
    <dbReference type="NCBI Taxonomy" id="39272"/>
    <lineage>
        <taxon>Eukaryota</taxon>
        <taxon>Metazoa</taxon>
        <taxon>Ecdysozoa</taxon>
        <taxon>Arthropoda</taxon>
        <taxon>Hexapoda</taxon>
        <taxon>Collembola</taxon>
        <taxon>Symphypleona</taxon>
        <taxon>Sminthuridae</taxon>
        <taxon>Allacma</taxon>
    </lineage>
</organism>
<reference evidence="3" key="1">
    <citation type="submission" date="2021-06" db="EMBL/GenBank/DDBJ databases">
        <authorList>
            <person name="Hodson N. C."/>
            <person name="Mongue J. A."/>
            <person name="Jaron S. K."/>
        </authorList>
    </citation>
    <scope>NUCLEOTIDE SEQUENCE</scope>
</reference>
<protein>
    <submittedName>
        <fullName evidence="3">Uncharacterized protein</fullName>
    </submittedName>
</protein>
<feature type="chain" id="PRO_5035260540" evidence="2">
    <location>
        <begin position="19"/>
        <end position="304"/>
    </location>
</feature>
<name>A0A8J2J0P8_9HEXA</name>
<keyword evidence="2" id="KW-0732">Signal</keyword>
<feature type="transmembrane region" description="Helical" evidence="1">
    <location>
        <begin position="242"/>
        <end position="269"/>
    </location>
</feature>
<dbReference type="EMBL" id="CAJVCH010002903">
    <property type="protein sequence ID" value="CAG7646408.1"/>
    <property type="molecule type" value="Genomic_DNA"/>
</dbReference>
<keyword evidence="1" id="KW-0472">Membrane</keyword>
<evidence type="ECO:0000313" key="4">
    <source>
        <dbReference type="Proteomes" id="UP000708208"/>
    </source>
</evidence>
<accession>A0A8J2J0P8</accession>